<dbReference type="Proteomes" id="UP001151760">
    <property type="component" value="Unassembled WGS sequence"/>
</dbReference>
<name>A0ABQ5FM43_9ASTR</name>
<sequence>MNPLSNPSNEEIPEDVRWIRCARTELITPDLTCPSKYQLLRNSSGDSGPDLSFDKSASLKRLFSLAHVSLAEASKLDLSFGWSGGDYTSSCPPNLVSAKACSFMLCDLDFEPLTLSLTSMPSCDLESLTNILILCLILKASNQTCKLDDVQQCGARLPPIHINDLGVEMSIDIVGVTPVTMRQVFLVESNRLTGKGCALHHWVP</sequence>
<keyword evidence="2" id="KW-1185">Reference proteome</keyword>
<evidence type="ECO:0000313" key="2">
    <source>
        <dbReference type="Proteomes" id="UP001151760"/>
    </source>
</evidence>
<proteinExistence type="predicted"/>
<organism evidence="1 2">
    <name type="scientific">Tanacetum coccineum</name>
    <dbReference type="NCBI Taxonomy" id="301880"/>
    <lineage>
        <taxon>Eukaryota</taxon>
        <taxon>Viridiplantae</taxon>
        <taxon>Streptophyta</taxon>
        <taxon>Embryophyta</taxon>
        <taxon>Tracheophyta</taxon>
        <taxon>Spermatophyta</taxon>
        <taxon>Magnoliopsida</taxon>
        <taxon>eudicotyledons</taxon>
        <taxon>Gunneridae</taxon>
        <taxon>Pentapetalae</taxon>
        <taxon>asterids</taxon>
        <taxon>campanulids</taxon>
        <taxon>Asterales</taxon>
        <taxon>Asteraceae</taxon>
        <taxon>Asteroideae</taxon>
        <taxon>Anthemideae</taxon>
        <taxon>Anthemidinae</taxon>
        <taxon>Tanacetum</taxon>
    </lineage>
</organism>
<reference evidence="1" key="2">
    <citation type="submission" date="2022-01" db="EMBL/GenBank/DDBJ databases">
        <authorList>
            <person name="Yamashiro T."/>
            <person name="Shiraishi A."/>
            <person name="Satake H."/>
            <person name="Nakayama K."/>
        </authorList>
    </citation>
    <scope>NUCLEOTIDE SEQUENCE</scope>
</reference>
<comment type="caution">
    <text evidence="1">The sequence shown here is derived from an EMBL/GenBank/DDBJ whole genome shotgun (WGS) entry which is preliminary data.</text>
</comment>
<protein>
    <submittedName>
        <fullName evidence="1">Uncharacterized protein</fullName>
    </submittedName>
</protein>
<reference evidence="1" key="1">
    <citation type="journal article" date="2022" name="Int. J. Mol. Sci.">
        <title>Draft Genome of Tanacetum Coccineum: Genomic Comparison of Closely Related Tanacetum-Family Plants.</title>
        <authorList>
            <person name="Yamashiro T."/>
            <person name="Shiraishi A."/>
            <person name="Nakayama K."/>
            <person name="Satake H."/>
        </authorList>
    </citation>
    <scope>NUCLEOTIDE SEQUENCE</scope>
</reference>
<gene>
    <name evidence="1" type="ORF">Tco_1015861</name>
</gene>
<dbReference type="EMBL" id="BQNB010017539">
    <property type="protein sequence ID" value="GJT64381.1"/>
    <property type="molecule type" value="Genomic_DNA"/>
</dbReference>
<accession>A0ABQ5FM43</accession>
<evidence type="ECO:0000313" key="1">
    <source>
        <dbReference type="EMBL" id="GJT64381.1"/>
    </source>
</evidence>